<dbReference type="InterPro" id="IPR029050">
    <property type="entry name" value="Immunoprotect_excell_Ig-like"/>
</dbReference>
<comment type="caution">
    <text evidence="5">The sequence shown here is derived from an EMBL/GenBank/DDBJ whole genome shotgun (WGS) entry which is preliminary data.</text>
</comment>
<feature type="domain" description="DUF4352" evidence="4">
    <location>
        <begin position="132"/>
        <end position="256"/>
    </location>
</feature>
<feature type="region of interest" description="Disordered" evidence="2">
    <location>
        <begin position="1"/>
        <end position="73"/>
    </location>
</feature>
<evidence type="ECO:0000256" key="2">
    <source>
        <dbReference type="SAM" id="MobiDB-lite"/>
    </source>
</evidence>
<reference evidence="5 6" key="1">
    <citation type="submission" date="2015-05" db="EMBL/GenBank/DDBJ databases">
        <title>Draft genome sequence of the bacterium Gordonia jacobaea a new member of the Gordonia genus.</title>
        <authorList>
            <person name="Jimenez-Galisteo G."/>
            <person name="Dominguez A."/>
            <person name="Munoz E."/>
            <person name="Vinas M."/>
        </authorList>
    </citation>
    <scope>NUCLEOTIDE SEQUENCE [LARGE SCALE GENOMIC DNA]</scope>
    <source>
        <strain evidence="6">mv1</strain>
    </source>
</reference>
<proteinExistence type="predicted"/>
<evidence type="ECO:0000259" key="4">
    <source>
        <dbReference type="Pfam" id="PF11611"/>
    </source>
</evidence>
<dbReference type="EMBL" id="LDTZ01000018">
    <property type="protein sequence ID" value="KNA90741.1"/>
    <property type="molecule type" value="Genomic_DNA"/>
</dbReference>
<evidence type="ECO:0000313" key="6">
    <source>
        <dbReference type="Proteomes" id="UP000037247"/>
    </source>
</evidence>
<name>A0ABR5IAW7_9ACTN</name>
<gene>
    <name evidence="5" type="ORF">ABW18_14565</name>
</gene>
<sequence length="262" mass="27014">MTNPPNAPQSGAPQPGVPQSGAPQSGVPQSGVPQYAYPQTGAGQFAGAPNTVPQYGFPPQGPGGQPVNQPPKKRRKWPWILGALVVLIVIIVAVSGGGSDSDSSSNSTSAGSSQQGAEQKNAGAEKDSGAAGLNTPVRDGKFEFVVTGVEKGLSSVGDNPYLTEQAQGQFVVVSMTVQNTSKEPQSFSPSDQKLVDDQGRSFEPSTSAQIALGGSDIPVWDNINPGNTVDAKVVFDMPKDATPATIELHDSMFSGGVKVRLN</sequence>
<feature type="transmembrane region" description="Helical" evidence="3">
    <location>
        <begin position="79"/>
        <end position="98"/>
    </location>
</feature>
<dbReference type="Proteomes" id="UP000037247">
    <property type="component" value="Unassembled WGS sequence"/>
</dbReference>
<evidence type="ECO:0000256" key="3">
    <source>
        <dbReference type="SAM" id="Phobius"/>
    </source>
</evidence>
<feature type="compositionally biased region" description="Low complexity" evidence="2">
    <location>
        <begin position="97"/>
        <end position="113"/>
    </location>
</feature>
<feature type="compositionally biased region" description="Polar residues" evidence="2">
    <location>
        <begin position="1"/>
        <end position="12"/>
    </location>
</feature>
<dbReference type="Gene3D" id="2.60.40.1240">
    <property type="match status" value="1"/>
</dbReference>
<feature type="region of interest" description="Disordered" evidence="2">
    <location>
        <begin position="180"/>
        <end position="199"/>
    </location>
</feature>
<keyword evidence="3" id="KW-1133">Transmembrane helix</keyword>
<protein>
    <submittedName>
        <fullName evidence="5">Mpr protein</fullName>
    </submittedName>
</protein>
<organism evidence="5 6">
    <name type="scientific">Gordonia jacobaea</name>
    <dbReference type="NCBI Taxonomy" id="122202"/>
    <lineage>
        <taxon>Bacteria</taxon>
        <taxon>Bacillati</taxon>
        <taxon>Actinomycetota</taxon>
        <taxon>Actinomycetes</taxon>
        <taxon>Mycobacteriales</taxon>
        <taxon>Gordoniaceae</taxon>
        <taxon>Gordonia</taxon>
    </lineage>
</organism>
<feature type="region of interest" description="Disordered" evidence="2">
    <location>
        <begin position="97"/>
        <end position="135"/>
    </location>
</feature>
<keyword evidence="1" id="KW-0732">Signal</keyword>
<feature type="compositionally biased region" description="Polar residues" evidence="2">
    <location>
        <begin position="180"/>
        <end position="191"/>
    </location>
</feature>
<accession>A0ABR5IAW7</accession>
<keyword evidence="3" id="KW-0812">Transmembrane</keyword>
<evidence type="ECO:0000256" key="1">
    <source>
        <dbReference type="ARBA" id="ARBA00022729"/>
    </source>
</evidence>
<dbReference type="Pfam" id="PF11611">
    <property type="entry name" value="DUF4352"/>
    <property type="match status" value="1"/>
</dbReference>
<evidence type="ECO:0000313" key="5">
    <source>
        <dbReference type="EMBL" id="KNA90741.1"/>
    </source>
</evidence>
<feature type="compositionally biased region" description="Polar residues" evidence="2">
    <location>
        <begin position="21"/>
        <end position="32"/>
    </location>
</feature>
<keyword evidence="6" id="KW-1185">Reference proteome</keyword>
<dbReference type="InterPro" id="IPR029051">
    <property type="entry name" value="DUF4352"/>
</dbReference>
<keyword evidence="3" id="KW-0472">Membrane</keyword>
<dbReference type="RefSeq" id="WP_049699674.1">
    <property type="nucleotide sequence ID" value="NZ_LDTZ01000018.1"/>
</dbReference>